<dbReference type="eggNOG" id="ENOG502QUPM">
    <property type="taxonomic scope" value="Eukaryota"/>
</dbReference>
<sequence>MARTAGEARPSAEVHRGTALLLLRSSAFSAPPSSLGPERARVDDTGAVGDPVHDLRVRLPGGEHVASCSKTESSMLLPPYALLMPFERRAREAVKWAGVKRLGVPRPMPCGDNCVISINWHVATDYPSGWSARVMLFNLEEADMAEWFMAVEWRWRRRGSSSSRRSRSSRRGGERAA</sequence>
<dbReference type="InterPro" id="IPR056900">
    <property type="entry name" value="COB_C"/>
</dbReference>
<evidence type="ECO:0000313" key="2">
    <source>
        <dbReference type="EnsemblPlants" id="OB08G17420.1"/>
    </source>
</evidence>
<organism evidence="2">
    <name type="scientific">Oryza brachyantha</name>
    <name type="common">malo sina</name>
    <dbReference type="NCBI Taxonomy" id="4533"/>
    <lineage>
        <taxon>Eukaryota</taxon>
        <taxon>Viridiplantae</taxon>
        <taxon>Streptophyta</taxon>
        <taxon>Embryophyta</taxon>
        <taxon>Tracheophyta</taxon>
        <taxon>Spermatophyta</taxon>
        <taxon>Magnoliopsida</taxon>
        <taxon>Liliopsida</taxon>
        <taxon>Poales</taxon>
        <taxon>Poaceae</taxon>
        <taxon>BOP clade</taxon>
        <taxon>Oryzoideae</taxon>
        <taxon>Oryzeae</taxon>
        <taxon>Oryzinae</taxon>
        <taxon>Oryza</taxon>
    </lineage>
</organism>
<protein>
    <recommendedName>
        <fullName evidence="1">COBRA C-terminal domain-containing protein</fullName>
    </recommendedName>
</protein>
<evidence type="ECO:0000313" key="3">
    <source>
        <dbReference type="Proteomes" id="UP000006038"/>
    </source>
</evidence>
<feature type="domain" description="COBRA C-terminal" evidence="1">
    <location>
        <begin position="65"/>
        <end position="154"/>
    </location>
</feature>
<name>J3MRL3_ORYBR</name>
<dbReference type="STRING" id="4533.J3MRL3"/>
<proteinExistence type="predicted"/>
<dbReference type="PANTHER" id="PTHR31052">
    <property type="entry name" value="COBRA-LIKE PROTEIN 7"/>
    <property type="match status" value="1"/>
</dbReference>
<dbReference type="Proteomes" id="UP000006038">
    <property type="component" value="Chromosome 8"/>
</dbReference>
<dbReference type="PANTHER" id="PTHR31052:SF34">
    <property type="entry name" value="OS07G0690900 PROTEIN"/>
    <property type="match status" value="1"/>
</dbReference>
<dbReference type="Gramene" id="OB08G17420.1">
    <property type="protein sequence ID" value="OB08G17420.1"/>
    <property type="gene ID" value="OB08G17420"/>
</dbReference>
<dbReference type="AlphaFoldDB" id="J3MRL3"/>
<keyword evidence="3" id="KW-1185">Reference proteome</keyword>
<dbReference type="HOGENOM" id="CLU_1520151_0_0_1"/>
<dbReference type="Pfam" id="PF25079">
    <property type="entry name" value="COB_C"/>
    <property type="match status" value="1"/>
</dbReference>
<dbReference type="EnsemblPlants" id="OB08G17420.1">
    <property type="protein sequence ID" value="OB08G17420.1"/>
    <property type="gene ID" value="OB08G17420"/>
</dbReference>
<accession>J3MRL3</accession>
<reference evidence="2" key="2">
    <citation type="submission" date="2013-04" db="UniProtKB">
        <authorList>
            <consortium name="EnsemblPlants"/>
        </authorList>
    </citation>
    <scope>IDENTIFICATION</scope>
</reference>
<evidence type="ECO:0000259" key="1">
    <source>
        <dbReference type="Pfam" id="PF25079"/>
    </source>
</evidence>
<reference evidence="2" key="1">
    <citation type="journal article" date="2013" name="Nat. Commun.">
        <title>Whole-genome sequencing of Oryza brachyantha reveals mechanisms underlying Oryza genome evolution.</title>
        <authorList>
            <person name="Chen J."/>
            <person name="Huang Q."/>
            <person name="Gao D."/>
            <person name="Wang J."/>
            <person name="Lang Y."/>
            <person name="Liu T."/>
            <person name="Li B."/>
            <person name="Bai Z."/>
            <person name="Luis Goicoechea J."/>
            <person name="Liang C."/>
            <person name="Chen C."/>
            <person name="Zhang W."/>
            <person name="Sun S."/>
            <person name="Liao Y."/>
            <person name="Zhang X."/>
            <person name="Yang L."/>
            <person name="Song C."/>
            <person name="Wang M."/>
            <person name="Shi J."/>
            <person name="Liu G."/>
            <person name="Liu J."/>
            <person name="Zhou H."/>
            <person name="Zhou W."/>
            <person name="Yu Q."/>
            <person name="An N."/>
            <person name="Chen Y."/>
            <person name="Cai Q."/>
            <person name="Wang B."/>
            <person name="Liu B."/>
            <person name="Min J."/>
            <person name="Huang Y."/>
            <person name="Wu H."/>
            <person name="Li Z."/>
            <person name="Zhang Y."/>
            <person name="Yin Y."/>
            <person name="Song W."/>
            <person name="Jiang J."/>
            <person name="Jackson S.A."/>
            <person name="Wing R.A."/>
            <person name="Wang J."/>
            <person name="Chen M."/>
        </authorList>
    </citation>
    <scope>NUCLEOTIDE SEQUENCE [LARGE SCALE GENOMIC DNA]</scope>
    <source>
        <strain evidence="2">cv. IRGC 101232</strain>
    </source>
</reference>